<name>A0ABR2K441_9EUKA</name>
<proteinExistence type="predicted"/>
<protein>
    <submittedName>
        <fullName evidence="1">Uncharacterized protein</fullName>
    </submittedName>
</protein>
<sequence length="108" mass="12006">MSTSDQESSFQFSDDEAIGEQKQELSYQSALLLSRPFEFLNANFDSNNLPESQGTYCAFCGKLLSKKAETCFPCSCRNVSSTKTTASQILNQQLGPFPQRRTPPLSVH</sequence>
<dbReference type="EMBL" id="JAPFFF010000007">
    <property type="protein sequence ID" value="KAK8885899.1"/>
    <property type="molecule type" value="Genomic_DNA"/>
</dbReference>
<reference evidence="1 2" key="1">
    <citation type="submission" date="2024-04" db="EMBL/GenBank/DDBJ databases">
        <title>Tritrichomonas musculus Genome.</title>
        <authorList>
            <person name="Alves-Ferreira E."/>
            <person name="Grigg M."/>
            <person name="Lorenzi H."/>
            <person name="Galac M."/>
        </authorList>
    </citation>
    <scope>NUCLEOTIDE SEQUENCE [LARGE SCALE GENOMIC DNA]</scope>
    <source>
        <strain evidence="1 2">EAF2021</strain>
    </source>
</reference>
<organism evidence="1 2">
    <name type="scientific">Tritrichomonas musculus</name>
    <dbReference type="NCBI Taxonomy" id="1915356"/>
    <lineage>
        <taxon>Eukaryota</taxon>
        <taxon>Metamonada</taxon>
        <taxon>Parabasalia</taxon>
        <taxon>Tritrichomonadida</taxon>
        <taxon>Tritrichomonadidae</taxon>
        <taxon>Tritrichomonas</taxon>
    </lineage>
</organism>
<keyword evidence="2" id="KW-1185">Reference proteome</keyword>
<accession>A0ABR2K441</accession>
<gene>
    <name evidence="1" type="ORF">M9Y10_041356</name>
</gene>
<evidence type="ECO:0000313" key="2">
    <source>
        <dbReference type="Proteomes" id="UP001470230"/>
    </source>
</evidence>
<dbReference type="Proteomes" id="UP001470230">
    <property type="component" value="Unassembled WGS sequence"/>
</dbReference>
<evidence type="ECO:0000313" key="1">
    <source>
        <dbReference type="EMBL" id="KAK8885899.1"/>
    </source>
</evidence>
<comment type="caution">
    <text evidence="1">The sequence shown here is derived from an EMBL/GenBank/DDBJ whole genome shotgun (WGS) entry which is preliminary data.</text>
</comment>